<reference evidence="1 2" key="1">
    <citation type="submission" date="2023-03" db="EMBL/GenBank/DDBJ databases">
        <title>Isolation and description of six Streptomyces strains from soil environments, able to metabolize different microbial glucans.</title>
        <authorList>
            <person name="Widen T."/>
            <person name="Larsbrink J."/>
        </authorList>
    </citation>
    <scope>NUCLEOTIDE SEQUENCE [LARGE SCALE GENOMIC DNA]</scope>
    <source>
        <strain evidence="1 2">Alt2</strain>
    </source>
</reference>
<protein>
    <recommendedName>
        <fullName evidence="3">HEAT repeat domain-containing protein</fullName>
    </recommendedName>
</protein>
<evidence type="ECO:0008006" key="3">
    <source>
        <dbReference type="Google" id="ProtNLM"/>
    </source>
</evidence>
<dbReference type="Gene3D" id="1.25.10.10">
    <property type="entry name" value="Leucine-rich Repeat Variant"/>
    <property type="match status" value="1"/>
</dbReference>
<sequence>MNDASTAARQLAGGASLDKALGHASAECWPALDRAIRDLPPWELGVHVAPAGRWVQWPWNAPLPILRRTPRAASESASVIALCHHDGRIREAALDLTSGSPALLPLLIVRCTDWAAPVRERARALLSERSGSALVHHAELILLLARREQGRFAVDLLDRLLRDGPAAQMEPLLTSPDRATRRFSHRVAVDRGLLAPGRLARLAADSGDASLQDLCADAAIASMRDEDHDDVLGVLLKARNGRVRAAGVTALRRTGRHDEARARLTDRSGVVRACARYVLRQDGTDPLPLYRAMCTGEVTEPGAAAGLGECGDRTDAETLWALVRHPEAAVRVHAVTGLRALDAVTRAGLAPLIDDPSSAVVRAATRALLPHANGFSREWLSARDAPDRARAVRVAAQRLYRAAGYARPTG</sequence>
<dbReference type="RefSeq" id="WP_306069518.1">
    <property type="nucleotide sequence ID" value="NZ_CP120988.1"/>
</dbReference>
<dbReference type="InterPro" id="IPR016024">
    <property type="entry name" value="ARM-type_fold"/>
</dbReference>
<proteinExistence type="predicted"/>
<organism evidence="1 2">
    <name type="scientific">Streptomyces poriferorum</name>
    <dbReference type="NCBI Taxonomy" id="2798799"/>
    <lineage>
        <taxon>Bacteria</taxon>
        <taxon>Bacillati</taxon>
        <taxon>Actinomycetota</taxon>
        <taxon>Actinomycetes</taxon>
        <taxon>Kitasatosporales</taxon>
        <taxon>Streptomycetaceae</taxon>
        <taxon>Streptomyces</taxon>
    </lineage>
</organism>
<dbReference type="InterPro" id="IPR011989">
    <property type="entry name" value="ARM-like"/>
</dbReference>
<keyword evidence="2" id="KW-1185">Reference proteome</keyword>
<gene>
    <name evidence="1" type="ORF">P8A19_33640</name>
</gene>
<dbReference type="SUPFAM" id="SSF48371">
    <property type="entry name" value="ARM repeat"/>
    <property type="match status" value="1"/>
</dbReference>
<accession>A0ABY9J295</accession>
<dbReference type="Proteomes" id="UP001235744">
    <property type="component" value="Chromosome"/>
</dbReference>
<evidence type="ECO:0000313" key="1">
    <source>
        <dbReference type="EMBL" id="WLQ60061.1"/>
    </source>
</evidence>
<dbReference type="EMBL" id="CP120988">
    <property type="protein sequence ID" value="WLQ60061.1"/>
    <property type="molecule type" value="Genomic_DNA"/>
</dbReference>
<evidence type="ECO:0000313" key="2">
    <source>
        <dbReference type="Proteomes" id="UP001235744"/>
    </source>
</evidence>
<name>A0ABY9J295_9ACTN</name>